<dbReference type="EMBL" id="AAWS01000067">
    <property type="protein sequence ID" value="EAY24533.1"/>
    <property type="molecule type" value="Genomic_DNA"/>
</dbReference>
<dbReference type="PROSITE" id="PS00061">
    <property type="entry name" value="ADH_SHORT"/>
    <property type="match status" value="1"/>
</dbReference>
<dbReference type="SUPFAM" id="SSF51735">
    <property type="entry name" value="NAD(P)-binding Rossmann-fold domains"/>
    <property type="match status" value="1"/>
</dbReference>
<dbReference type="InterPro" id="IPR057326">
    <property type="entry name" value="KR_dom"/>
</dbReference>
<dbReference type="OrthoDB" id="9786056at2"/>
<evidence type="ECO:0000313" key="4">
    <source>
        <dbReference type="Proteomes" id="UP000004095"/>
    </source>
</evidence>
<dbReference type="SMART" id="SM00822">
    <property type="entry name" value="PKS_KR"/>
    <property type="match status" value="1"/>
</dbReference>
<dbReference type="Proteomes" id="UP000004095">
    <property type="component" value="Unassembled WGS sequence"/>
</dbReference>
<proteinExistence type="inferred from homology"/>
<sequence>MKTILITGASTGIGYGCVKEFHQRGYQVLGSVRKQADADKLSSEFGDRFIPLLFDVSNPEAIQQAVQQVEQILGNEQGLAGLINNAGIALGGPLALQPMSDIRQHFEVNVFGLIQVTQAFLPLLGARKNHPVAPGKILNISSVGGKVGAPFIGAYVATKHAVEGLSQSWRRELLLYGIDVILIGPGSVKTPIWDKGINPAPYDDTDYETALHAFAQMAQDGANKGLTVEHLGKRIARIFEKRTPKTRYAIVPQKFKNWTLPRLLPDRVIDGFFKKIMKKR</sequence>
<protein>
    <submittedName>
        <fullName evidence="3">Dehydrogenase/reductase SDR family member 9</fullName>
        <ecNumber evidence="3">1.1.-.-</ecNumber>
    </submittedName>
</protein>
<dbReference type="RefSeq" id="WP_002704675.1">
    <property type="nucleotide sequence ID" value="NZ_AAWS01000067.1"/>
</dbReference>
<feature type="domain" description="Ketoreductase" evidence="2">
    <location>
        <begin position="2"/>
        <end position="186"/>
    </location>
</feature>
<dbReference type="CDD" id="cd05374">
    <property type="entry name" value="17beta-HSD-like_SDR_c"/>
    <property type="match status" value="1"/>
</dbReference>
<dbReference type="Pfam" id="PF00106">
    <property type="entry name" value="adh_short"/>
    <property type="match status" value="1"/>
</dbReference>
<dbReference type="Gene3D" id="3.40.50.720">
    <property type="entry name" value="NAD(P)-binding Rossmann-like Domain"/>
    <property type="match status" value="1"/>
</dbReference>
<keyword evidence="3" id="KW-0560">Oxidoreductase</keyword>
<dbReference type="PRINTS" id="PR00080">
    <property type="entry name" value="SDRFAMILY"/>
</dbReference>
<dbReference type="PROSITE" id="PS51257">
    <property type="entry name" value="PROKAR_LIPOPROTEIN"/>
    <property type="match status" value="1"/>
</dbReference>
<accession>A1ZYN0</accession>
<evidence type="ECO:0000259" key="2">
    <source>
        <dbReference type="SMART" id="SM00822"/>
    </source>
</evidence>
<dbReference type="eggNOG" id="COG0300">
    <property type="taxonomic scope" value="Bacteria"/>
</dbReference>
<dbReference type="PANTHER" id="PTHR43313">
    <property type="entry name" value="SHORT-CHAIN DEHYDROGENASE/REDUCTASE FAMILY 9C"/>
    <property type="match status" value="1"/>
</dbReference>
<keyword evidence="4" id="KW-1185">Reference proteome</keyword>
<dbReference type="InterPro" id="IPR002347">
    <property type="entry name" value="SDR_fam"/>
</dbReference>
<comment type="caution">
    <text evidence="3">The sequence shown here is derived from an EMBL/GenBank/DDBJ whole genome shotgun (WGS) entry which is preliminary data.</text>
</comment>
<dbReference type="GO" id="GO:0016491">
    <property type="term" value="F:oxidoreductase activity"/>
    <property type="evidence" value="ECO:0007669"/>
    <property type="project" value="UniProtKB-KW"/>
</dbReference>
<dbReference type="EC" id="1.1.-.-" evidence="3"/>
<dbReference type="InterPro" id="IPR036291">
    <property type="entry name" value="NAD(P)-bd_dom_sf"/>
</dbReference>
<evidence type="ECO:0000313" key="3">
    <source>
        <dbReference type="EMBL" id="EAY24533.1"/>
    </source>
</evidence>
<dbReference type="InterPro" id="IPR020904">
    <property type="entry name" value="Sc_DH/Rdtase_CS"/>
</dbReference>
<dbReference type="GO" id="GO:0008202">
    <property type="term" value="P:steroid metabolic process"/>
    <property type="evidence" value="ECO:0007669"/>
    <property type="project" value="TreeGrafter"/>
</dbReference>
<evidence type="ECO:0000256" key="1">
    <source>
        <dbReference type="RuleBase" id="RU000363"/>
    </source>
</evidence>
<comment type="similarity">
    <text evidence="1">Belongs to the short-chain dehydrogenases/reductases (SDR) family.</text>
</comment>
<organism evidence="3 4">
    <name type="scientific">Microscilla marina ATCC 23134</name>
    <dbReference type="NCBI Taxonomy" id="313606"/>
    <lineage>
        <taxon>Bacteria</taxon>
        <taxon>Pseudomonadati</taxon>
        <taxon>Bacteroidota</taxon>
        <taxon>Cytophagia</taxon>
        <taxon>Cytophagales</taxon>
        <taxon>Microscillaceae</taxon>
        <taxon>Microscilla</taxon>
    </lineage>
</organism>
<dbReference type="PRINTS" id="PR00081">
    <property type="entry name" value="GDHRDH"/>
</dbReference>
<reference evidence="3 4" key="1">
    <citation type="submission" date="2007-01" db="EMBL/GenBank/DDBJ databases">
        <authorList>
            <person name="Haygood M."/>
            <person name="Podell S."/>
            <person name="Anderson C."/>
            <person name="Hopkinson B."/>
            <person name="Roe K."/>
            <person name="Barbeau K."/>
            <person name="Gaasterland T."/>
            <person name="Ferriera S."/>
            <person name="Johnson J."/>
            <person name="Kravitz S."/>
            <person name="Beeson K."/>
            <person name="Sutton G."/>
            <person name="Rogers Y.-H."/>
            <person name="Friedman R."/>
            <person name="Frazier M."/>
            <person name="Venter J.C."/>
        </authorList>
    </citation>
    <scope>NUCLEOTIDE SEQUENCE [LARGE SCALE GENOMIC DNA]</scope>
    <source>
        <strain evidence="3 4">ATCC 23134</strain>
    </source>
</reference>
<name>A1ZYN0_MICM2</name>
<gene>
    <name evidence="3" type="ORF">M23134_06275</name>
</gene>
<dbReference type="PANTHER" id="PTHR43313:SF1">
    <property type="entry name" value="3BETA-HYDROXYSTEROID DEHYDROGENASE DHS-16"/>
    <property type="match status" value="1"/>
</dbReference>
<dbReference type="AlphaFoldDB" id="A1ZYN0"/>